<name>A0A0A7GGS2_GEOAI</name>
<dbReference type="HOGENOM" id="CLU_165255_0_0_2"/>
<dbReference type="EMBL" id="CP009552">
    <property type="protein sequence ID" value="AIY90146.1"/>
    <property type="molecule type" value="Genomic_DNA"/>
</dbReference>
<evidence type="ECO:0000256" key="1">
    <source>
        <dbReference type="ARBA" id="ARBA00008984"/>
    </source>
</evidence>
<dbReference type="Pfam" id="PF01206">
    <property type="entry name" value="TusA"/>
    <property type="match status" value="1"/>
</dbReference>
<dbReference type="STRING" id="565033.GACE_1102"/>
<dbReference type="InterPro" id="IPR001455">
    <property type="entry name" value="TusA-like"/>
</dbReference>
<dbReference type="PROSITE" id="PS01148">
    <property type="entry name" value="UPF0033"/>
    <property type="match status" value="1"/>
</dbReference>
<dbReference type="AlphaFoldDB" id="A0A0A7GGS2"/>
<dbReference type="PANTHER" id="PTHR33279:SF6">
    <property type="entry name" value="SULFUR CARRIER PROTEIN YEDF-RELATED"/>
    <property type="match status" value="1"/>
</dbReference>
<organism evidence="3 4">
    <name type="scientific">Geoglobus acetivorans</name>
    <dbReference type="NCBI Taxonomy" id="565033"/>
    <lineage>
        <taxon>Archaea</taxon>
        <taxon>Methanobacteriati</taxon>
        <taxon>Methanobacteriota</taxon>
        <taxon>Archaeoglobi</taxon>
        <taxon>Archaeoglobales</taxon>
        <taxon>Archaeoglobaceae</taxon>
        <taxon>Geoglobus</taxon>
    </lineage>
</organism>
<dbReference type="CDD" id="cd00291">
    <property type="entry name" value="SirA_YedF_YeeD"/>
    <property type="match status" value="1"/>
</dbReference>
<dbReference type="KEGG" id="gac:GACE_1102"/>
<protein>
    <recommendedName>
        <fullName evidence="2">UPF0033 domain-containing protein</fullName>
    </recommendedName>
</protein>
<accession>A0A0A7GGS2</accession>
<dbReference type="Gene3D" id="3.30.110.40">
    <property type="entry name" value="TusA-like domain"/>
    <property type="match status" value="1"/>
</dbReference>
<dbReference type="eggNOG" id="arCOG02062">
    <property type="taxonomic scope" value="Archaea"/>
</dbReference>
<dbReference type="PANTHER" id="PTHR33279">
    <property type="entry name" value="SULFUR CARRIER PROTEIN YEDF-RELATED"/>
    <property type="match status" value="1"/>
</dbReference>
<reference evidence="3 4" key="1">
    <citation type="journal article" date="2015" name="Appl. Environ. Microbiol.">
        <title>The Geoglobus acetivorans genome: Fe(III) reduction, acetate utilization, autotrophic growth, and degradation of aromatic compounds in a hyperthermophilic archaeon.</title>
        <authorList>
            <person name="Mardanov A.V."/>
            <person name="Slododkina G.B."/>
            <person name="Slobodkin A.I."/>
            <person name="Beletsky A.V."/>
            <person name="Gavrilov S.N."/>
            <person name="Kublanov I.V."/>
            <person name="Bonch-Osmolovskaya E.A."/>
            <person name="Skryabin K.G."/>
            <person name="Ravin N.V."/>
        </authorList>
    </citation>
    <scope>NUCLEOTIDE SEQUENCE [LARGE SCALE GENOMIC DNA]</scope>
    <source>
        <strain evidence="3 4">SBH6</strain>
    </source>
</reference>
<dbReference type="SUPFAM" id="SSF64307">
    <property type="entry name" value="SirA-like"/>
    <property type="match status" value="1"/>
</dbReference>
<comment type="similarity">
    <text evidence="1">Belongs to the sulfur carrier protein TusA family.</text>
</comment>
<feature type="domain" description="UPF0033" evidence="2">
    <location>
        <begin position="4"/>
        <end position="28"/>
    </location>
</feature>
<proteinExistence type="inferred from homology"/>
<evidence type="ECO:0000313" key="4">
    <source>
        <dbReference type="Proteomes" id="UP000030624"/>
    </source>
</evidence>
<dbReference type="GeneID" id="24797688"/>
<sequence>MKKLDLRGEVCPFTFVKTKVALEDMDSGEILEVLFDHEPAIRDVPRSVQAEGHEVLSIEKIGEDEWKIVIRKK</sequence>
<gene>
    <name evidence="3" type="ORF">GACE_1102</name>
</gene>
<dbReference type="RefSeq" id="WP_048091827.1">
    <property type="nucleotide sequence ID" value="NZ_CP009552.1"/>
</dbReference>
<dbReference type="Proteomes" id="UP000030624">
    <property type="component" value="Chromosome"/>
</dbReference>
<evidence type="ECO:0000259" key="2">
    <source>
        <dbReference type="PROSITE" id="PS01148"/>
    </source>
</evidence>
<dbReference type="InterPro" id="IPR036868">
    <property type="entry name" value="TusA-like_sf"/>
</dbReference>
<evidence type="ECO:0000313" key="3">
    <source>
        <dbReference type="EMBL" id="AIY90146.1"/>
    </source>
</evidence>